<dbReference type="RefSeq" id="WP_184438221.1">
    <property type="nucleotide sequence ID" value="NZ_JACIGI010000073.1"/>
</dbReference>
<gene>
    <name evidence="1" type="ORF">GGD88_003728</name>
</gene>
<accession>A0A7W6S305</accession>
<proteinExistence type="predicted"/>
<organism evidence="1 2">
    <name type="scientific">Roseospira goensis</name>
    <dbReference type="NCBI Taxonomy" id="391922"/>
    <lineage>
        <taxon>Bacteria</taxon>
        <taxon>Pseudomonadati</taxon>
        <taxon>Pseudomonadota</taxon>
        <taxon>Alphaproteobacteria</taxon>
        <taxon>Rhodospirillales</taxon>
        <taxon>Rhodospirillaceae</taxon>
        <taxon>Roseospira</taxon>
    </lineage>
</organism>
<dbReference type="AlphaFoldDB" id="A0A7W6S305"/>
<evidence type="ECO:0000313" key="2">
    <source>
        <dbReference type="Proteomes" id="UP000555728"/>
    </source>
</evidence>
<protein>
    <submittedName>
        <fullName evidence="1">Uncharacterized protein</fullName>
    </submittedName>
</protein>
<name>A0A7W6S305_9PROT</name>
<keyword evidence="2" id="KW-1185">Reference proteome</keyword>
<dbReference type="Proteomes" id="UP000555728">
    <property type="component" value="Unassembled WGS sequence"/>
</dbReference>
<comment type="caution">
    <text evidence="1">The sequence shown here is derived from an EMBL/GenBank/DDBJ whole genome shotgun (WGS) entry which is preliminary data.</text>
</comment>
<dbReference type="EMBL" id="JACIGI010000073">
    <property type="protein sequence ID" value="MBB4287960.1"/>
    <property type="molecule type" value="Genomic_DNA"/>
</dbReference>
<reference evidence="1 2" key="1">
    <citation type="submission" date="2020-08" db="EMBL/GenBank/DDBJ databases">
        <title>Genome sequencing of Purple Non-Sulfur Bacteria from various extreme environments.</title>
        <authorList>
            <person name="Mayer M."/>
        </authorList>
    </citation>
    <scope>NUCLEOTIDE SEQUENCE [LARGE SCALE GENOMIC DNA]</scope>
    <source>
        <strain evidence="1 2">JA135</strain>
    </source>
</reference>
<evidence type="ECO:0000313" key="1">
    <source>
        <dbReference type="EMBL" id="MBB4287960.1"/>
    </source>
</evidence>
<sequence>MTEDEKQAAITRAGAEAIGAWLVDRHQALNRPIRSLTIGELDAMAGAAIAAAVLTRADLAVRTGDAAEMDRLLAG</sequence>